<sequence>MAVVCKRTGLKFNCITSSKAASLALENPNPLLY</sequence>
<dbReference type="AlphaFoldDB" id="A0A0E9PC60"/>
<reference evidence="1" key="1">
    <citation type="submission" date="2014-11" db="EMBL/GenBank/DDBJ databases">
        <authorList>
            <person name="Amaro Gonzalez C."/>
        </authorList>
    </citation>
    <scope>NUCLEOTIDE SEQUENCE</scope>
</reference>
<organism evidence="1">
    <name type="scientific">Anguilla anguilla</name>
    <name type="common">European freshwater eel</name>
    <name type="synonym">Muraena anguilla</name>
    <dbReference type="NCBI Taxonomy" id="7936"/>
    <lineage>
        <taxon>Eukaryota</taxon>
        <taxon>Metazoa</taxon>
        <taxon>Chordata</taxon>
        <taxon>Craniata</taxon>
        <taxon>Vertebrata</taxon>
        <taxon>Euteleostomi</taxon>
        <taxon>Actinopterygii</taxon>
        <taxon>Neopterygii</taxon>
        <taxon>Teleostei</taxon>
        <taxon>Anguilliformes</taxon>
        <taxon>Anguillidae</taxon>
        <taxon>Anguilla</taxon>
    </lineage>
</organism>
<protein>
    <submittedName>
        <fullName evidence="1">Uncharacterized protein</fullName>
    </submittedName>
</protein>
<accession>A0A0E9PC60</accession>
<proteinExistence type="predicted"/>
<reference evidence="1" key="2">
    <citation type="journal article" date="2015" name="Fish Shellfish Immunol.">
        <title>Early steps in the European eel (Anguilla anguilla)-Vibrio vulnificus interaction in the gills: Role of the RtxA13 toxin.</title>
        <authorList>
            <person name="Callol A."/>
            <person name="Pajuelo D."/>
            <person name="Ebbesson L."/>
            <person name="Teles M."/>
            <person name="MacKenzie S."/>
            <person name="Amaro C."/>
        </authorList>
    </citation>
    <scope>NUCLEOTIDE SEQUENCE</scope>
</reference>
<name>A0A0E9PC60_ANGAN</name>
<dbReference type="EMBL" id="GBXM01106346">
    <property type="protein sequence ID" value="JAH02231.1"/>
    <property type="molecule type" value="Transcribed_RNA"/>
</dbReference>
<evidence type="ECO:0000313" key="1">
    <source>
        <dbReference type="EMBL" id="JAH02231.1"/>
    </source>
</evidence>